<evidence type="ECO:0000256" key="8">
    <source>
        <dbReference type="RuleBase" id="RU004057"/>
    </source>
</evidence>
<evidence type="ECO:0000256" key="5">
    <source>
        <dbReference type="ARBA" id="ARBA00022927"/>
    </source>
</evidence>
<feature type="transmembrane region" description="Helical" evidence="9">
    <location>
        <begin position="12"/>
        <end position="34"/>
    </location>
</feature>
<keyword evidence="4 9" id="KW-0812">Transmembrane</keyword>
<keyword evidence="3" id="KW-1003">Cell membrane</keyword>
<evidence type="ECO:0000313" key="11">
    <source>
        <dbReference type="EMBL" id="MBW4657352.1"/>
    </source>
</evidence>
<keyword evidence="5 8" id="KW-0653">Protein transport</keyword>
<dbReference type="PANTHER" id="PTHR30625">
    <property type="entry name" value="PROTEIN TOLQ"/>
    <property type="match status" value="1"/>
</dbReference>
<comment type="similarity">
    <text evidence="8">Belongs to the exbB/tolQ family.</text>
</comment>
<dbReference type="Pfam" id="PF01618">
    <property type="entry name" value="MotA_ExbB"/>
    <property type="match status" value="1"/>
</dbReference>
<feature type="domain" description="MotA/TolQ/ExbB proton channel" evidence="10">
    <location>
        <begin position="68"/>
        <end position="189"/>
    </location>
</feature>
<dbReference type="AlphaFoldDB" id="A0A951UKX2"/>
<accession>A0A951UKX2</accession>
<dbReference type="Proteomes" id="UP000757435">
    <property type="component" value="Unassembled WGS sequence"/>
</dbReference>
<keyword evidence="6 9" id="KW-1133">Transmembrane helix</keyword>
<gene>
    <name evidence="11" type="ORF">KME15_01655</name>
</gene>
<feature type="transmembrane region" description="Helical" evidence="9">
    <location>
        <begin position="114"/>
        <end position="138"/>
    </location>
</feature>
<sequence length="227" mass="24825">MNISDLFARGGVAMWPMLLLSFLALSTIIERAWFWSKILTHDREISGRVLEAARRDWDASTEIARKSSNQPIGRFLYSALELENPDPEVFQLALEASADEELAAMRRGEKILEATIAIAPLLGLLGTVLGLIGSLSSIRLGDVNTDSTTGATLGIAEALISTAAGLIVAITALVFYRLYQSFVGGQAKIFRQSGNELELLYRKGRMWQRDRQLAPGTLSPSVPEETS</sequence>
<reference evidence="11" key="2">
    <citation type="journal article" date="2022" name="Microbiol. Resour. Announc.">
        <title>Metagenome Sequencing to Explore Phylogenomics of Terrestrial Cyanobacteria.</title>
        <authorList>
            <person name="Ward R.D."/>
            <person name="Stajich J.E."/>
            <person name="Johansen J.R."/>
            <person name="Huntemann M."/>
            <person name="Clum A."/>
            <person name="Foster B."/>
            <person name="Foster B."/>
            <person name="Roux S."/>
            <person name="Palaniappan K."/>
            <person name="Varghese N."/>
            <person name="Mukherjee S."/>
            <person name="Reddy T.B.K."/>
            <person name="Daum C."/>
            <person name="Copeland A."/>
            <person name="Chen I.A."/>
            <person name="Ivanova N.N."/>
            <person name="Kyrpides N.C."/>
            <person name="Shapiro N."/>
            <person name="Eloe-Fadrosh E.A."/>
            <person name="Pietrasiak N."/>
        </authorList>
    </citation>
    <scope>NUCLEOTIDE SEQUENCE</scope>
    <source>
        <strain evidence="11">UHER 2000/2452</strain>
    </source>
</reference>
<evidence type="ECO:0000256" key="2">
    <source>
        <dbReference type="ARBA" id="ARBA00022448"/>
    </source>
</evidence>
<evidence type="ECO:0000256" key="7">
    <source>
        <dbReference type="ARBA" id="ARBA00023136"/>
    </source>
</evidence>
<organism evidence="11 12">
    <name type="scientific">Drouetiella hepatica Uher 2000/2452</name>
    <dbReference type="NCBI Taxonomy" id="904376"/>
    <lineage>
        <taxon>Bacteria</taxon>
        <taxon>Bacillati</taxon>
        <taxon>Cyanobacteriota</taxon>
        <taxon>Cyanophyceae</taxon>
        <taxon>Oculatellales</taxon>
        <taxon>Oculatellaceae</taxon>
        <taxon>Drouetiella</taxon>
    </lineage>
</organism>
<proteinExistence type="inferred from homology"/>
<dbReference type="GO" id="GO:0005886">
    <property type="term" value="C:plasma membrane"/>
    <property type="evidence" value="ECO:0007669"/>
    <property type="project" value="UniProtKB-SubCell"/>
</dbReference>
<evidence type="ECO:0000259" key="10">
    <source>
        <dbReference type="Pfam" id="PF01618"/>
    </source>
</evidence>
<evidence type="ECO:0000256" key="6">
    <source>
        <dbReference type="ARBA" id="ARBA00022989"/>
    </source>
</evidence>
<evidence type="ECO:0000313" key="12">
    <source>
        <dbReference type="Proteomes" id="UP000757435"/>
    </source>
</evidence>
<dbReference type="InterPro" id="IPR002898">
    <property type="entry name" value="MotA_ExbB_proton_chnl"/>
</dbReference>
<reference evidence="11" key="1">
    <citation type="submission" date="2021-05" db="EMBL/GenBank/DDBJ databases">
        <authorList>
            <person name="Pietrasiak N."/>
            <person name="Ward R."/>
            <person name="Stajich J.E."/>
            <person name="Kurbessoian T."/>
        </authorList>
    </citation>
    <scope>NUCLEOTIDE SEQUENCE</scope>
    <source>
        <strain evidence="11">UHER 2000/2452</strain>
    </source>
</reference>
<comment type="caution">
    <text evidence="11">The sequence shown here is derived from an EMBL/GenBank/DDBJ whole genome shotgun (WGS) entry which is preliminary data.</text>
</comment>
<name>A0A951UKX2_9CYAN</name>
<dbReference type="GO" id="GO:0017038">
    <property type="term" value="P:protein import"/>
    <property type="evidence" value="ECO:0007669"/>
    <property type="project" value="TreeGrafter"/>
</dbReference>
<dbReference type="PANTHER" id="PTHR30625:SF15">
    <property type="entry name" value="BIOPOLYMER TRANSPORT PROTEIN EXBB"/>
    <property type="match status" value="1"/>
</dbReference>
<evidence type="ECO:0000256" key="1">
    <source>
        <dbReference type="ARBA" id="ARBA00004651"/>
    </source>
</evidence>
<evidence type="ECO:0000256" key="9">
    <source>
        <dbReference type="SAM" id="Phobius"/>
    </source>
</evidence>
<dbReference type="EMBL" id="JAHHHD010000001">
    <property type="protein sequence ID" value="MBW4657352.1"/>
    <property type="molecule type" value="Genomic_DNA"/>
</dbReference>
<evidence type="ECO:0000256" key="3">
    <source>
        <dbReference type="ARBA" id="ARBA00022475"/>
    </source>
</evidence>
<keyword evidence="7 9" id="KW-0472">Membrane</keyword>
<feature type="transmembrane region" description="Helical" evidence="9">
    <location>
        <begin position="158"/>
        <end position="179"/>
    </location>
</feature>
<dbReference type="InterPro" id="IPR050790">
    <property type="entry name" value="ExbB/TolQ_transport"/>
</dbReference>
<protein>
    <submittedName>
        <fullName evidence="11">MotA/TolQ/ExbB proton channel family protein</fullName>
    </submittedName>
</protein>
<keyword evidence="2 8" id="KW-0813">Transport</keyword>
<evidence type="ECO:0000256" key="4">
    <source>
        <dbReference type="ARBA" id="ARBA00022692"/>
    </source>
</evidence>
<comment type="subcellular location">
    <subcellularLocation>
        <location evidence="1">Cell membrane</location>
        <topology evidence="1">Multi-pass membrane protein</topology>
    </subcellularLocation>
    <subcellularLocation>
        <location evidence="8">Membrane</location>
        <topology evidence="8">Multi-pass membrane protein</topology>
    </subcellularLocation>
</comment>